<dbReference type="PANTHER" id="PTHR35617">
    <property type="entry name" value="PHAGE_INTEGRASE DOMAIN-CONTAINING PROTEIN"/>
    <property type="match status" value="1"/>
</dbReference>
<sequence length="418" mass="46175">MPLPSQHSLLPDSENSGLCASSNSLPCGSESERNCEGSGTFRGRDTSLASHVPFCPKVRSLTSPGGLLERPFDRVEAAFAACNPVEGHASGHPALNDKVHWCHKRQINELELLAALYSLKAFTSQLKRVSIRLMLDNSTAVCYVNKAGGTWLKSLNDMAVEIMYGKGTQVTGGSIFAQLSEIWAPKADLFASILNRQVASYKSWLPQLKSVAVAAFRQNWKNWKGNAFPPFNLIQRYLIKIGRDRAEVLMVTPRRPAAGRDGHQSGITSLGRLDLIRRRYESRDFSERVIQLLLASNREATSATYKSAWNGWLYWCFERSENPLSASLNLILKFLADLFEEGASSVARWIKDFLGDTGANRLRYSAHSTRGAAASKTVAAGLSIESILRSGNWSSESVFAKHYNWLESVAILVLGDCQ</sequence>
<proteinExistence type="predicted"/>
<dbReference type="InterPro" id="IPR010998">
    <property type="entry name" value="Integrase_recombinase_N"/>
</dbReference>
<dbReference type="Proteomes" id="UP000076858">
    <property type="component" value="Unassembled WGS sequence"/>
</dbReference>
<comment type="caution">
    <text evidence="2">The sequence shown here is derived from an EMBL/GenBank/DDBJ whole genome shotgun (WGS) entry which is preliminary data.</text>
</comment>
<evidence type="ECO:0000313" key="2">
    <source>
        <dbReference type="EMBL" id="KZS20290.1"/>
    </source>
</evidence>
<dbReference type="GO" id="GO:0003677">
    <property type="term" value="F:DNA binding"/>
    <property type="evidence" value="ECO:0007669"/>
    <property type="project" value="UniProtKB-KW"/>
</dbReference>
<dbReference type="OrthoDB" id="6391669at2759"/>
<accession>A0A162R7F8</accession>
<keyword evidence="3" id="KW-1185">Reference proteome</keyword>
<gene>
    <name evidence="2" type="ORF">APZ42_013070</name>
</gene>
<keyword evidence="1" id="KW-0238">DNA-binding</keyword>
<evidence type="ECO:0000256" key="1">
    <source>
        <dbReference type="ARBA" id="ARBA00023125"/>
    </source>
</evidence>
<dbReference type="SUPFAM" id="SSF47823">
    <property type="entry name" value="lambda integrase-like, N-terminal domain"/>
    <property type="match status" value="1"/>
</dbReference>
<name>A0A162R7F8_9CRUS</name>
<evidence type="ECO:0000313" key="3">
    <source>
        <dbReference type="Proteomes" id="UP000076858"/>
    </source>
</evidence>
<dbReference type="AlphaFoldDB" id="A0A162R7F8"/>
<dbReference type="Gene3D" id="1.10.150.130">
    <property type="match status" value="1"/>
</dbReference>
<reference evidence="2 3" key="1">
    <citation type="submission" date="2016-03" db="EMBL/GenBank/DDBJ databases">
        <title>EvidentialGene: Evidence-directed Construction of Genes on Genomes.</title>
        <authorList>
            <person name="Gilbert D.G."/>
            <person name="Choi J.-H."/>
            <person name="Mockaitis K."/>
            <person name="Colbourne J."/>
            <person name="Pfrender M."/>
        </authorList>
    </citation>
    <scope>NUCLEOTIDE SEQUENCE [LARGE SCALE GENOMIC DNA]</scope>
    <source>
        <strain evidence="2 3">Xinb3</strain>
        <tissue evidence="2">Complete organism</tissue>
    </source>
</reference>
<evidence type="ECO:0008006" key="4">
    <source>
        <dbReference type="Google" id="ProtNLM"/>
    </source>
</evidence>
<dbReference type="PANTHER" id="PTHR35617:SF3">
    <property type="entry name" value="CORE-BINDING (CB) DOMAIN-CONTAINING PROTEIN"/>
    <property type="match status" value="1"/>
</dbReference>
<protein>
    <recommendedName>
        <fullName evidence="4">Tyr recombinase domain-containing protein</fullName>
    </recommendedName>
</protein>
<organism evidence="2 3">
    <name type="scientific">Daphnia magna</name>
    <dbReference type="NCBI Taxonomy" id="35525"/>
    <lineage>
        <taxon>Eukaryota</taxon>
        <taxon>Metazoa</taxon>
        <taxon>Ecdysozoa</taxon>
        <taxon>Arthropoda</taxon>
        <taxon>Crustacea</taxon>
        <taxon>Branchiopoda</taxon>
        <taxon>Diplostraca</taxon>
        <taxon>Cladocera</taxon>
        <taxon>Anomopoda</taxon>
        <taxon>Daphniidae</taxon>
        <taxon>Daphnia</taxon>
    </lineage>
</organism>
<dbReference type="EMBL" id="LRGB01000233">
    <property type="protein sequence ID" value="KZS20290.1"/>
    <property type="molecule type" value="Genomic_DNA"/>
</dbReference>